<keyword evidence="5 8" id="KW-0103">Bromodomain</keyword>
<keyword evidence="10" id="KW-0175">Coiled coil</keyword>
<dbReference type="SMART" id="SM00297">
    <property type="entry name" value="BROMO"/>
    <property type="match status" value="6"/>
</dbReference>
<feature type="domain" description="BAH" evidence="14">
    <location>
        <begin position="1114"/>
        <end position="1229"/>
    </location>
</feature>
<feature type="region of interest" description="Disordered" evidence="11">
    <location>
        <begin position="445"/>
        <end position="496"/>
    </location>
</feature>
<keyword evidence="2" id="KW-0677">Repeat</keyword>
<name>B4LWE2_DROVI</name>
<dbReference type="CDD" id="cd05526">
    <property type="entry name" value="Bromo_polybromo_VI"/>
    <property type="match status" value="1"/>
</dbReference>
<accession>B4LWE2</accession>
<dbReference type="Proteomes" id="UP000008792">
    <property type="component" value="Unassembled WGS sequence"/>
</dbReference>
<dbReference type="CDD" id="cd05517">
    <property type="entry name" value="Bromo_polybromo_II"/>
    <property type="match status" value="1"/>
</dbReference>
<dbReference type="CDD" id="cd05520">
    <property type="entry name" value="Bromo_polybromo_III"/>
    <property type="match status" value="1"/>
</dbReference>
<feature type="compositionally biased region" description="Low complexity" evidence="11">
    <location>
        <begin position="1526"/>
        <end position="1538"/>
    </location>
</feature>
<dbReference type="Pfam" id="PF00439">
    <property type="entry name" value="Bromodomain"/>
    <property type="match status" value="5"/>
</dbReference>
<feature type="compositionally biased region" description="Polar residues" evidence="11">
    <location>
        <begin position="1502"/>
        <end position="1514"/>
    </location>
</feature>
<evidence type="ECO:0000256" key="6">
    <source>
        <dbReference type="ARBA" id="ARBA00023163"/>
    </source>
</evidence>
<evidence type="ECO:0000259" key="13">
    <source>
        <dbReference type="PROSITE" id="PS50118"/>
    </source>
</evidence>
<keyword evidence="6" id="KW-0804">Transcription</keyword>
<evidence type="ECO:0000313" key="15">
    <source>
        <dbReference type="EMBL" id="EDW66579.1"/>
    </source>
</evidence>
<dbReference type="GO" id="GO:0016586">
    <property type="term" value="C:RSC-type complex"/>
    <property type="evidence" value="ECO:0007669"/>
    <property type="project" value="InterPro"/>
</dbReference>
<evidence type="ECO:0000256" key="4">
    <source>
        <dbReference type="ARBA" id="ARBA00023015"/>
    </source>
</evidence>
<dbReference type="Gene3D" id="2.30.30.490">
    <property type="match status" value="2"/>
</dbReference>
<feature type="domain" description="Bromo" evidence="12">
    <location>
        <begin position="356"/>
        <end position="415"/>
    </location>
</feature>
<dbReference type="FunFam" id="1.20.920.10:FF:000009">
    <property type="entry name" value="Protein polybromo-1 isoform 1"/>
    <property type="match status" value="1"/>
</dbReference>
<keyword evidence="7 9" id="KW-0539">Nucleus</keyword>
<dbReference type="eggNOG" id="KOG1827">
    <property type="taxonomic scope" value="Eukaryota"/>
</dbReference>
<feature type="domain" description="BAH" evidence="14">
    <location>
        <begin position="914"/>
        <end position="1031"/>
    </location>
</feature>
<dbReference type="GO" id="GO:0006368">
    <property type="term" value="P:transcription elongation by RNA polymerase II"/>
    <property type="evidence" value="ECO:0007669"/>
    <property type="project" value="TreeGrafter"/>
</dbReference>
<feature type="domain" description="Bromo" evidence="12">
    <location>
        <begin position="653"/>
        <end position="723"/>
    </location>
</feature>
<dbReference type="FunCoup" id="B4LWE2">
    <property type="interactions" value="2675"/>
</dbReference>
<dbReference type="InterPro" id="IPR001487">
    <property type="entry name" value="Bromodomain"/>
</dbReference>
<dbReference type="KEGG" id="dvi:6629326"/>
<dbReference type="Gene3D" id="1.20.920.10">
    <property type="entry name" value="Bromodomain-like"/>
    <property type="match status" value="6"/>
</dbReference>
<dbReference type="PROSITE" id="PS50118">
    <property type="entry name" value="HMG_BOX_2"/>
    <property type="match status" value="1"/>
</dbReference>
<dbReference type="SUPFAM" id="SSF47095">
    <property type="entry name" value="HMG-box"/>
    <property type="match status" value="1"/>
</dbReference>
<feature type="region of interest" description="Disordered" evidence="11">
    <location>
        <begin position="1"/>
        <end position="44"/>
    </location>
</feature>
<dbReference type="CDD" id="cd05524">
    <property type="entry name" value="Bromo_polybromo_I"/>
    <property type="match status" value="1"/>
</dbReference>
<dbReference type="EMBL" id="CH940650">
    <property type="protein sequence ID" value="EDW66579.1"/>
    <property type="molecule type" value="Genomic_DNA"/>
</dbReference>
<dbReference type="OMA" id="WQFYETL"/>
<dbReference type="FunFam" id="2.30.30.490:FF:000002">
    <property type="entry name" value="protein polybromo-1 isoform X3"/>
    <property type="match status" value="1"/>
</dbReference>
<dbReference type="HOGENOM" id="CLU_001483_2_0_1"/>
<dbReference type="GO" id="GO:0016514">
    <property type="term" value="C:SWI/SNF complex"/>
    <property type="evidence" value="ECO:0007669"/>
    <property type="project" value="TreeGrafter"/>
</dbReference>
<dbReference type="SUPFAM" id="SSF47370">
    <property type="entry name" value="Bromodomain"/>
    <property type="match status" value="6"/>
</dbReference>
<dbReference type="PROSITE" id="PS50014">
    <property type="entry name" value="BROMODOMAIN_2"/>
    <property type="match status" value="5"/>
</dbReference>
<feature type="domain" description="HMG box" evidence="13">
    <location>
        <begin position="1309"/>
        <end position="1380"/>
    </location>
</feature>
<dbReference type="SMART" id="SM00439">
    <property type="entry name" value="BAH"/>
    <property type="match status" value="2"/>
</dbReference>
<feature type="domain" description="Bromo" evidence="12">
    <location>
        <begin position="64"/>
        <end position="134"/>
    </location>
</feature>
<keyword evidence="16" id="KW-1185">Reference proteome</keyword>
<evidence type="ECO:0000256" key="5">
    <source>
        <dbReference type="ARBA" id="ARBA00023117"/>
    </source>
</evidence>
<dbReference type="InterPro" id="IPR043151">
    <property type="entry name" value="BAH_sf"/>
</dbReference>
<dbReference type="FunFam" id="1.20.920.10:FF:000006">
    <property type="entry name" value="protein polybromo-1 isoform X1"/>
    <property type="match status" value="1"/>
</dbReference>
<feature type="coiled-coil region" evidence="10">
    <location>
        <begin position="1355"/>
        <end position="1382"/>
    </location>
</feature>
<feature type="coiled-coil region" evidence="10">
    <location>
        <begin position="1059"/>
        <end position="1086"/>
    </location>
</feature>
<dbReference type="Gene3D" id="1.10.30.10">
    <property type="entry name" value="High mobility group box domain"/>
    <property type="match status" value="1"/>
</dbReference>
<evidence type="ECO:0000256" key="11">
    <source>
        <dbReference type="SAM" id="MobiDB-lite"/>
    </source>
</evidence>
<dbReference type="InParanoid" id="B4LWE2"/>
<evidence type="ECO:0000256" key="10">
    <source>
        <dbReference type="SAM" id="Coils"/>
    </source>
</evidence>
<reference evidence="15 16" key="1">
    <citation type="journal article" date="2007" name="Nature">
        <title>Evolution of genes and genomes on the Drosophila phylogeny.</title>
        <authorList>
            <consortium name="Drosophila 12 Genomes Consortium"/>
            <person name="Clark A.G."/>
            <person name="Eisen M.B."/>
            <person name="Smith D.R."/>
            <person name="Bergman C.M."/>
            <person name="Oliver B."/>
            <person name="Markow T.A."/>
            <person name="Kaufman T.C."/>
            <person name="Kellis M."/>
            <person name="Gelbart W."/>
            <person name="Iyer V.N."/>
            <person name="Pollard D.A."/>
            <person name="Sackton T.B."/>
            <person name="Larracuente A.M."/>
            <person name="Singh N.D."/>
            <person name="Abad J.P."/>
            <person name="Abt D.N."/>
            <person name="Adryan B."/>
            <person name="Aguade M."/>
            <person name="Akashi H."/>
            <person name="Anderson W.W."/>
            <person name="Aquadro C.F."/>
            <person name="Ardell D.H."/>
            <person name="Arguello R."/>
            <person name="Artieri C.G."/>
            <person name="Barbash D.A."/>
            <person name="Barker D."/>
            <person name="Barsanti P."/>
            <person name="Batterham P."/>
            <person name="Batzoglou S."/>
            <person name="Begun D."/>
            <person name="Bhutkar A."/>
            <person name="Blanco E."/>
            <person name="Bosak S.A."/>
            <person name="Bradley R.K."/>
            <person name="Brand A.D."/>
            <person name="Brent M.R."/>
            <person name="Brooks A.N."/>
            <person name="Brown R.H."/>
            <person name="Butlin R.K."/>
            <person name="Caggese C."/>
            <person name="Calvi B.R."/>
            <person name="Bernardo de Carvalho A."/>
            <person name="Caspi A."/>
            <person name="Castrezana S."/>
            <person name="Celniker S.E."/>
            <person name="Chang J.L."/>
            <person name="Chapple C."/>
            <person name="Chatterji S."/>
            <person name="Chinwalla A."/>
            <person name="Civetta A."/>
            <person name="Clifton S.W."/>
            <person name="Comeron J.M."/>
            <person name="Costello J.C."/>
            <person name="Coyne J.A."/>
            <person name="Daub J."/>
            <person name="David R.G."/>
            <person name="Delcher A.L."/>
            <person name="Delehaunty K."/>
            <person name="Do C.B."/>
            <person name="Ebling H."/>
            <person name="Edwards K."/>
            <person name="Eickbush T."/>
            <person name="Evans J.D."/>
            <person name="Filipski A."/>
            <person name="Findeiss S."/>
            <person name="Freyhult E."/>
            <person name="Fulton L."/>
            <person name="Fulton R."/>
            <person name="Garcia A.C."/>
            <person name="Gardiner A."/>
            <person name="Garfield D.A."/>
            <person name="Garvin B.E."/>
            <person name="Gibson G."/>
            <person name="Gilbert D."/>
            <person name="Gnerre S."/>
            <person name="Godfrey J."/>
            <person name="Good R."/>
            <person name="Gotea V."/>
            <person name="Gravely B."/>
            <person name="Greenberg A.J."/>
            <person name="Griffiths-Jones S."/>
            <person name="Gross S."/>
            <person name="Guigo R."/>
            <person name="Gustafson E.A."/>
            <person name="Haerty W."/>
            <person name="Hahn M.W."/>
            <person name="Halligan D.L."/>
            <person name="Halpern A.L."/>
            <person name="Halter G.M."/>
            <person name="Han M.V."/>
            <person name="Heger A."/>
            <person name="Hillier L."/>
            <person name="Hinrichs A.S."/>
            <person name="Holmes I."/>
            <person name="Hoskins R.A."/>
            <person name="Hubisz M.J."/>
            <person name="Hultmark D."/>
            <person name="Huntley M.A."/>
            <person name="Jaffe D.B."/>
            <person name="Jagadeeshan S."/>
            <person name="Jeck W.R."/>
            <person name="Johnson J."/>
            <person name="Jones C.D."/>
            <person name="Jordan W.C."/>
            <person name="Karpen G.H."/>
            <person name="Kataoka E."/>
            <person name="Keightley P.D."/>
            <person name="Kheradpour P."/>
            <person name="Kirkness E.F."/>
            <person name="Koerich L.B."/>
            <person name="Kristiansen K."/>
            <person name="Kudrna D."/>
            <person name="Kulathinal R.J."/>
            <person name="Kumar S."/>
            <person name="Kwok R."/>
            <person name="Lander E."/>
            <person name="Langley C.H."/>
            <person name="Lapoint R."/>
            <person name="Lazzaro B.P."/>
            <person name="Lee S.J."/>
            <person name="Levesque L."/>
            <person name="Li R."/>
            <person name="Lin C.F."/>
            <person name="Lin M.F."/>
            <person name="Lindblad-Toh K."/>
            <person name="Llopart A."/>
            <person name="Long M."/>
            <person name="Low L."/>
            <person name="Lozovsky E."/>
            <person name="Lu J."/>
            <person name="Luo M."/>
            <person name="Machado C.A."/>
            <person name="Makalowski W."/>
            <person name="Marzo M."/>
            <person name="Matsuda M."/>
            <person name="Matzkin L."/>
            <person name="McAllister B."/>
            <person name="McBride C.S."/>
            <person name="McKernan B."/>
            <person name="McKernan K."/>
            <person name="Mendez-Lago M."/>
            <person name="Minx P."/>
            <person name="Mollenhauer M.U."/>
            <person name="Montooth K."/>
            <person name="Mount S.M."/>
            <person name="Mu X."/>
            <person name="Myers E."/>
            <person name="Negre B."/>
            <person name="Newfeld S."/>
            <person name="Nielsen R."/>
            <person name="Noor M.A."/>
            <person name="O'Grady P."/>
            <person name="Pachter L."/>
            <person name="Papaceit M."/>
            <person name="Parisi M.J."/>
            <person name="Parisi M."/>
            <person name="Parts L."/>
            <person name="Pedersen J.S."/>
            <person name="Pesole G."/>
            <person name="Phillippy A.M."/>
            <person name="Ponting C.P."/>
            <person name="Pop M."/>
            <person name="Porcelli D."/>
            <person name="Powell J.R."/>
            <person name="Prohaska S."/>
            <person name="Pruitt K."/>
            <person name="Puig M."/>
            <person name="Quesneville H."/>
            <person name="Ram K.R."/>
            <person name="Rand D."/>
            <person name="Rasmussen M.D."/>
            <person name="Reed L.K."/>
            <person name="Reenan R."/>
            <person name="Reily A."/>
            <person name="Remington K.A."/>
            <person name="Rieger T.T."/>
            <person name="Ritchie M.G."/>
            <person name="Robin C."/>
            <person name="Rogers Y.H."/>
            <person name="Rohde C."/>
            <person name="Rozas J."/>
            <person name="Rubenfield M.J."/>
            <person name="Ruiz A."/>
            <person name="Russo S."/>
            <person name="Salzberg S.L."/>
            <person name="Sanchez-Gracia A."/>
            <person name="Saranga D.J."/>
            <person name="Sato H."/>
            <person name="Schaeffer S.W."/>
            <person name="Schatz M.C."/>
            <person name="Schlenke T."/>
            <person name="Schwartz R."/>
            <person name="Segarra C."/>
            <person name="Singh R.S."/>
            <person name="Sirot L."/>
            <person name="Sirota M."/>
            <person name="Sisneros N.B."/>
            <person name="Smith C.D."/>
            <person name="Smith T.F."/>
            <person name="Spieth J."/>
            <person name="Stage D.E."/>
            <person name="Stark A."/>
            <person name="Stephan W."/>
            <person name="Strausberg R.L."/>
            <person name="Strempel S."/>
            <person name="Sturgill D."/>
            <person name="Sutton G."/>
            <person name="Sutton G.G."/>
            <person name="Tao W."/>
            <person name="Teichmann S."/>
            <person name="Tobari Y.N."/>
            <person name="Tomimura Y."/>
            <person name="Tsolas J.M."/>
            <person name="Valente V.L."/>
            <person name="Venter E."/>
            <person name="Venter J.C."/>
            <person name="Vicario S."/>
            <person name="Vieira F.G."/>
            <person name="Vilella A.J."/>
            <person name="Villasante A."/>
            <person name="Walenz B."/>
            <person name="Wang J."/>
            <person name="Wasserman M."/>
            <person name="Watts T."/>
            <person name="Wilson D."/>
            <person name="Wilson R.K."/>
            <person name="Wing R.A."/>
            <person name="Wolfner M.F."/>
            <person name="Wong A."/>
            <person name="Wong G.K."/>
            <person name="Wu C.I."/>
            <person name="Wu G."/>
            <person name="Yamamoto D."/>
            <person name="Yang H.P."/>
            <person name="Yang S.P."/>
            <person name="Yorke J.A."/>
            <person name="Yoshida K."/>
            <person name="Zdobnov E."/>
            <person name="Zhang P."/>
            <person name="Zhang Y."/>
            <person name="Zimin A.V."/>
            <person name="Baldwin J."/>
            <person name="Abdouelleil A."/>
            <person name="Abdulkadir J."/>
            <person name="Abebe A."/>
            <person name="Abera B."/>
            <person name="Abreu J."/>
            <person name="Acer S.C."/>
            <person name="Aftuck L."/>
            <person name="Alexander A."/>
            <person name="An P."/>
            <person name="Anderson E."/>
            <person name="Anderson S."/>
            <person name="Arachi H."/>
            <person name="Azer M."/>
            <person name="Bachantsang P."/>
            <person name="Barry A."/>
            <person name="Bayul T."/>
            <person name="Berlin A."/>
            <person name="Bessette D."/>
            <person name="Bloom T."/>
            <person name="Blye J."/>
            <person name="Boguslavskiy L."/>
            <person name="Bonnet C."/>
            <person name="Boukhgalter B."/>
            <person name="Bourzgui I."/>
            <person name="Brown A."/>
            <person name="Cahill P."/>
            <person name="Channer S."/>
            <person name="Cheshatsang Y."/>
            <person name="Chuda L."/>
            <person name="Citroen M."/>
            <person name="Collymore A."/>
            <person name="Cooke P."/>
            <person name="Costello M."/>
            <person name="D'Aco K."/>
            <person name="Daza R."/>
            <person name="De Haan G."/>
            <person name="DeGray S."/>
            <person name="DeMaso C."/>
            <person name="Dhargay N."/>
            <person name="Dooley K."/>
            <person name="Dooley E."/>
            <person name="Doricent M."/>
            <person name="Dorje P."/>
            <person name="Dorjee K."/>
            <person name="Dupes A."/>
            <person name="Elong R."/>
            <person name="Falk J."/>
            <person name="Farina A."/>
            <person name="Faro S."/>
            <person name="Ferguson D."/>
            <person name="Fisher S."/>
            <person name="Foley C.D."/>
            <person name="Franke A."/>
            <person name="Friedrich D."/>
            <person name="Gadbois L."/>
            <person name="Gearin G."/>
            <person name="Gearin C.R."/>
            <person name="Giannoukos G."/>
            <person name="Goode T."/>
            <person name="Graham J."/>
            <person name="Grandbois E."/>
            <person name="Grewal S."/>
            <person name="Gyaltsen K."/>
            <person name="Hafez N."/>
            <person name="Hagos B."/>
            <person name="Hall J."/>
            <person name="Henson C."/>
            <person name="Hollinger A."/>
            <person name="Honan T."/>
            <person name="Huard M.D."/>
            <person name="Hughes L."/>
            <person name="Hurhula B."/>
            <person name="Husby M.E."/>
            <person name="Kamat A."/>
            <person name="Kanga B."/>
            <person name="Kashin S."/>
            <person name="Khazanovich D."/>
            <person name="Kisner P."/>
            <person name="Lance K."/>
            <person name="Lara M."/>
            <person name="Lee W."/>
            <person name="Lennon N."/>
            <person name="Letendre F."/>
            <person name="LeVine R."/>
            <person name="Lipovsky A."/>
            <person name="Liu X."/>
            <person name="Liu J."/>
            <person name="Liu S."/>
            <person name="Lokyitsang T."/>
            <person name="Lokyitsang Y."/>
            <person name="Lubonja R."/>
            <person name="Lui A."/>
            <person name="MacDonald P."/>
            <person name="Magnisalis V."/>
            <person name="Maru K."/>
            <person name="Matthews C."/>
            <person name="McCusker W."/>
            <person name="McDonough S."/>
            <person name="Mehta T."/>
            <person name="Meldrim J."/>
            <person name="Meneus L."/>
            <person name="Mihai O."/>
            <person name="Mihalev A."/>
            <person name="Mihova T."/>
            <person name="Mittelman R."/>
            <person name="Mlenga V."/>
            <person name="Montmayeur A."/>
            <person name="Mulrain L."/>
            <person name="Navidi A."/>
            <person name="Naylor J."/>
            <person name="Negash T."/>
            <person name="Nguyen T."/>
            <person name="Nguyen N."/>
            <person name="Nicol R."/>
            <person name="Norbu C."/>
            <person name="Norbu N."/>
            <person name="Novod N."/>
            <person name="O'Neill B."/>
            <person name="Osman S."/>
            <person name="Markiewicz E."/>
            <person name="Oyono O.L."/>
            <person name="Patti C."/>
            <person name="Phunkhang P."/>
            <person name="Pierre F."/>
            <person name="Priest M."/>
            <person name="Raghuraman S."/>
            <person name="Rege F."/>
            <person name="Reyes R."/>
            <person name="Rise C."/>
            <person name="Rogov P."/>
            <person name="Ross K."/>
            <person name="Ryan E."/>
            <person name="Settipalli S."/>
            <person name="Shea T."/>
            <person name="Sherpa N."/>
            <person name="Shi L."/>
            <person name="Shih D."/>
            <person name="Sparrow T."/>
            <person name="Spaulding J."/>
            <person name="Stalker J."/>
            <person name="Stange-Thomann N."/>
            <person name="Stavropoulos S."/>
            <person name="Stone C."/>
            <person name="Strader C."/>
            <person name="Tesfaye S."/>
            <person name="Thomson T."/>
            <person name="Thoulutsang Y."/>
            <person name="Thoulutsang D."/>
            <person name="Topham K."/>
            <person name="Topping I."/>
            <person name="Tsamla T."/>
            <person name="Vassiliev H."/>
            <person name="Vo A."/>
            <person name="Wangchuk T."/>
            <person name="Wangdi T."/>
            <person name="Weiand M."/>
            <person name="Wilkinson J."/>
            <person name="Wilson A."/>
            <person name="Yadav S."/>
            <person name="Young G."/>
            <person name="Yu Q."/>
            <person name="Zembek L."/>
            <person name="Zhong D."/>
            <person name="Zimmer A."/>
            <person name="Zwirko Z."/>
            <person name="Jaffe D.B."/>
            <person name="Alvarez P."/>
            <person name="Brockman W."/>
            <person name="Butler J."/>
            <person name="Chin C."/>
            <person name="Gnerre S."/>
            <person name="Grabherr M."/>
            <person name="Kleber M."/>
            <person name="Mauceli E."/>
            <person name="MacCallum I."/>
        </authorList>
    </citation>
    <scope>NUCLEOTIDE SEQUENCE [LARGE SCALE GENOMIC DNA]</scope>
    <source>
        <strain evidence="16">Tucson 15010-1051.87</strain>
    </source>
</reference>
<dbReference type="PANTHER" id="PTHR16062:SF19">
    <property type="entry name" value="PROTEIN POLYBROMO-1"/>
    <property type="match status" value="1"/>
</dbReference>
<dbReference type="SMR" id="B4LWE2"/>
<evidence type="ECO:0000256" key="2">
    <source>
        <dbReference type="ARBA" id="ARBA00022737"/>
    </source>
</evidence>
<evidence type="ECO:0000256" key="3">
    <source>
        <dbReference type="ARBA" id="ARBA00022853"/>
    </source>
</evidence>
<dbReference type="GO" id="GO:0003682">
    <property type="term" value="F:chromatin binding"/>
    <property type="evidence" value="ECO:0007669"/>
    <property type="project" value="InterPro"/>
</dbReference>
<dbReference type="FunFam" id="1.20.920.10:FF:000045">
    <property type="entry name" value="protein polybromo-1"/>
    <property type="match status" value="1"/>
</dbReference>
<dbReference type="PRINTS" id="PR00503">
    <property type="entry name" value="BROMODOMAIN"/>
</dbReference>
<dbReference type="OrthoDB" id="10009055at2759"/>
<dbReference type="GO" id="GO:0006338">
    <property type="term" value="P:chromatin remodeling"/>
    <property type="evidence" value="ECO:0007669"/>
    <property type="project" value="InterPro"/>
</dbReference>
<keyword evidence="3" id="KW-0156">Chromatin regulator</keyword>
<gene>
    <name evidence="15" type="primary">Dvir\GJ23670</name>
    <name evidence="15" type="ORF">Dvir_GJ23670</name>
</gene>
<dbReference type="STRING" id="7244.B4LWE2"/>
<evidence type="ECO:0000313" key="16">
    <source>
        <dbReference type="Proteomes" id="UP000008792"/>
    </source>
</evidence>
<dbReference type="SMART" id="SM00398">
    <property type="entry name" value="HMG"/>
    <property type="match status" value="1"/>
</dbReference>
<comment type="subcellular location">
    <subcellularLocation>
        <location evidence="1">Nucleus</location>
    </subcellularLocation>
</comment>
<dbReference type="InterPro" id="IPR018359">
    <property type="entry name" value="Bromodomain_CS"/>
</dbReference>
<keyword evidence="4" id="KW-0805">Transcription regulation</keyword>
<dbReference type="GO" id="GO:0003677">
    <property type="term" value="F:DNA binding"/>
    <property type="evidence" value="ECO:0007669"/>
    <property type="project" value="UniProtKB-UniRule"/>
</dbReference>
<evidence type="ECO:0000256" key="7">
    <source>
        <dbReference type="ARBA" id="ARBA00023242"/>
    </source>
</evidence>
<feature type="region of interest" description="Disordered" evidence="11">
    <location>
        <begin position="159"/>
        <end position="186"/>
    </location>
</feature>
<dbReference type="FunFam" id="1.20.920.10:FF:000064">
    <property type="entry name" value="Polybromo 1"/>
    <property type="match status" value="1"/>
</dbReference>
<evidence type="ECO:0000259" key="14">
    <source>
        <dbReference type="PROSITE" id="PS51038"/>
    </source>
</evidence>
<evidence type="ECO:0000256" key="9">
    <source>
        <dbReference type="PROSITE-ProRule" id="PRU00267"/>
    </source>
</evidence>
<feature type="compositionally biased region" description="Low complexity" evidence="11">
    <location>
        <begin position="477"/>
        <end position="491"/>
    </location>
</feature>
<feature type="DNA-binding region" description="HMG box" evidence="9">
    <location>
        <begin position="1309"/>
        <end position="1380"/>
    </location>
</feature>
<dbReference type="InterPro" id="IPR036910">
    <property type="entry name" value="HMG_box_dom_sf"/>
</dbReference>
<evidence type="ECO:0000259" key="12">
    <source>
        <dbReference type="PROSITE" id="PS50014"/>
    </source>
</evidence>
<evidence type="ECO:0008006" key="17">
    <source>
        <dbReference type="Google" id="ProtNLM"/>
    </source>
</evidence>
<protein>
    <recommendedName>
        <fullName evidence="17">Protein polybromo-1</fullName>
    </recommendedName>
</protein>
<dbReference type="PhylomeDB" id="B4LWE2"/>
<dbReference type="PANTHER" id="PTHR16062">
    <property type="entry name" value="SWI/SNF-RELATED"/>
    <property type="match status" value="1"/>
</dbReference>
<dbReference type="PROSITE" id="PS51038">
    <property type="entry name" value="BAH"/>
    <property type="match status" value="2"/>
</dbReference>
<feature type="domain" description="Bromo" evidence="12">
    <location>
        <begin position="520"/>
        <end position="590"/>
    </location>
</feature>
<evidence type="ECO:0000256" key="1">
    <source>
        <dbReference type="ARBA" id="ARBA00004123"/>
    </source>
</evidence>
<dbReference type="PROSITE" id="PS00633">
    <property type="entry name" value="BROMODOMAIN_1"/>
    <property type="match status" value="1"/>
</dbReference>
<dbReference type="InterPro" id="IPR037382">
    <property type="entry name" value="Rsc/polybromo"/>
</dbReference>
<sequence length="1651" mass="189115">MLSRKRRASSISSRQDEDPLLLDDSTPEQSPVQQTQSARKKRRLDPTELCQQLYDSIRNIKKEDGSMLCDTFIRAPKRRQEPSYYDVVVNPIDLLKVQQKLKTDSYDDLYDMMNDLELLISNAKAFYKPDSAEFQDAVALWQHIQTQRQRIMEANGFAEEEPRAKRAPRNARRLTSSTEPGGGDLDDDCNQYEELFASIMTATDPIGDRAMHRMFQLLPSKKIYPDYYDVIEHPIDLRLIATKIQMNAYSSLVEMERDLLQMTKNACLFNEPGSQIYKDAKALKRIFTQRRLELETGKGKPVRRVKSLSSAAIAALKEEVDSSDDEETSKKGEGPMWALFDHLYNAPGTSEHPGVTGPPLGNSLWKLPVRRFHPEYFELIKRPISMSQIHTKLKKGDYANISDLTGDLYLMLDNAKKAFPITHRTHKDALKMLKLMNAKLVEESLEETSDMDEDEIDETFTASVQPEKRKPGRPRVNSNSSTAHTSNNSNSPKTNRIAINATIKKKILTIQKYLVDFTVGNRRPIEMFMEKPPRKVYPDYYDIIQNPIDMNTIEHNIRADRYATVEDVVADYRLMFSNCRQYNEEGSNIYEDANSLERALNEKLKEFPGLVEVKRPLQKYNKLGRKPKAALLADRDRLWQFYETLRDYQEPKGKRQLSLIFTKLPSKSDYPEYYDIIKDPMDMERIAQKLKQAAYESVDELAADFLLMLENACKYNEPDSQIYKDALVLQQLTLQLKQQLRTERDALPDVSLAVQELFLTLFTSVYNHQDEEGRCYSDSLAELPEYDELGDGAKVRGISLDLVKRRLDKGAYKRLDVYQEDMFSCLERARKLSRTDSDIFQDSIELQTYFIRKRDELCKDTLSSPALGFTLDKLLLDVEVMRLQKVAQEEQDQEQDKDDFNANTKGESMTINQQVYSPGDYVYVQMPENKIPSIACIERLWTTPNNEKLMQASIFLRPHETYHVTSRKFLEKEVFKSSISQTISMDKVLGMCYVMHIRDYIKLRPDGLPEKDVFVCESRYNLQGRCFKKLKNWPTSRESNNSSVRFVPRDTPLELKRVMSVFKERIEKHKGELEELKLQEALVEKEKPNVTCDAPPNAQDNSVYYQQYNTICSGVIKTGDFVYVATQSGKQSVAQVQQIWELNGKSYFKGPWLLSPSETTPALGKQFYRQELLLSTVEDMSPVIGIVGRCAVLEYAEFISSRPTEIAESDVYICESVYDEVKKALRNLVVGNLRKFQHSAEVTEDEIFYFKSPIKPAKDVKNELNELSMLEDSMDGDTPSLSSDIVAISSPAPSVNSTPLTSKTKMKSAKKSLTGYILYSSDVRKGISQSNPDATFGDISRLVGNEWKSLPSSVKQSWEDRANKLNEEAAALRREIDDNQNCGSPLPQSATGGQDSGPALTFECLWDKCDYQFEEMADCTEHCLSDATGHIQRHPQAGVEMEYVCLWRNCPRIRKSVQAFPNVLRLIKHVREVHLSKCGKPLGITERSKNFVPRKQKLGPQLGSSVPIPSNNAHSPRAPLNAEVAQQQQQLQLQQQQQQQQQQQMQTIVTGPPLEPMFVTVPPRSNRVIHSEAYIKYIESLQTGSHLSVSACNNNWRRSLTHVHPTQVGKTQLPEHWLGPNIRDQENVVQALCHLRNFMLDDVLEIQRSCN</sequence>
<dbReference type="CDD" id="cd04717">
    <property type="entry name" value="BAH_polybromo"/>
    <property type="match status" value="1"/>
</dbReference>
<evidence type="ECO:0000256" key="8">
    <source>
        <dbReference type="PROSITE-ProRule" id="PRU00035"/>
    </source>
</evidence>
<dbReference type="CDD" id="cd21984">
    <property type="entry name" value="HMG-box_PB1"/>
    <property type="match status" value="1"/>
</dbReference>
<proteinExistence type="predicted"/>
<feature type="region of interest" description="Disordered" evidence="11">
    <location>
        <begin position="1489"/>
        <end position="1538"/>
    </location>
</feature>
<dbReference type="Pfam" id="PF01426">
    <property type="entry name" value="BAH"/>
    <property type="match status" value="2"/>
</dbReference>
<dbReference type="FunFam" id="1.20.920.10:FF:000057">
    <property type="entry name" value="Polybromo 1"/>
    <property type="match status" value="1"/>
</dbReference>
<dbReference type="InterPro" id="IPR036427">
    <property type="entry name" value="Bromodomain-like_sf"/>
</dbReference>
<dbReference type="Pfam" id="PF00505">
    <property type="entry name" value="HMG_box"/>
    <property type="match status" value="1"/>
</dbReference>
<feature type="compositionally biased region" description="Polar residues" evidence="11">
    <location>
        <begin position="27"/>
        <end position="37"/>
    </location>
</feature>
<dbReference type="InterPro" id="IPR009071">
    <property type="entry name" value="HMG_box_dom"/>
</dbReference>
<feature type="compositionally biased region" description="Acidic residues" evidence="11">
    <location>
        <begin position="445"/>
        <end position="458"/>
    </location>
</feature>
<keyword evidence="9" id="KW-0238">DNA-binding</keyword>
<dbReference type="Gene3D" id="3.30.160.60">
    <property type="entry name" value="Classic Zinc Finger"/>
    <property type="match status" value="1"/>
</dbReference>
<feature type="domain" description="Bromo" evidence="12">
    <location>
        <begin position="207"/>
        <end position="277"/>
    </location>
</feature>
<dbReference type="InterPro" id="IPR001025">
    <property type="entry name" value="BAH_dom"/>
</dbReference>
<organism evidence="15 16">
    <name type="scientific">Drosophila virilis</name>
    <name type="common">Fruit fly</name>
    <dbReference type="NCBI Taxonomy" id="7244"/>
    <lineage>
        <taxon>Eukaryota</taxon>
        <taxon>Metazoa</taxon>
        <taxon>Ecdysozoa</taxon>
        <taxon>Arthropoda</taxon>
        <taxon>Hexapoda</taxon>
        <taxon>Insecta</taxon>
        <taxon>Pterygota</taxon>
        <taxon>Neoptera</taxon>
        <taxon>Endopterygota</taxon>
        <taxon>Diptera</taxon>
        <taxon>Brachycera</taxon>
        <taxon>Muscomorpha</taxon>
        <taxon>Ephydroidea</taxon>
        <taxon>Drosophilidae</taxon>
        <taxon>Drosophila</taxon>
    </lineage>
</organism>